<keyword evidence="2" id="KW-0723">Serine/threonine-protein kinase</keyword>
<evidence type="ECO:0000256" key="9">
    <source>
        <dbReference type="PROSITE-ProRule" id="PRU10141"/>
    </source>
</evidence>
<evidence type="ECO:0000256" key="3">
    <source>
        <dbReference type="ARBA" id="ARBA00022679"/>
    </source>
</evidence>
<keyword evidence="3" id="KW-0808">Transferase</keyword>
<sequence>MSLSRRHVAPLSRFSRLPVPMALLHVSAPLQREEPQAEYRPGGYHPMKPGDIVGAWYKVIRKLGWGEYSTVWLVKPQASEIYAAMKVMKAEVTDLPELHESDYLRRVLTADPTHPGFRHNLHLLDEFRLQGPNGRHLCLVTELLGERLDQYAKRFPHGKVPMAIIKTLSHQIIKAILYLHEKCDIIHTACWADRVNEHFTDIIQSPELCAPEVVVGAGSGLIRSN</sequence>
<evidence type="ECO:0000256" key="5">
    <source>
        <dbReference type="ARBA" id="ARBA00022777"/>
    </source>
</evidence>
<evidence type="ECO:0000256" key="8">
    <source>
        <dbReference type="ARBA" id="ARBA00048679"/>
    </source>
</evidence>
<evidence type="ECO:0000256" key="1">
    <source>
        <dbReference type="ARBA" id="ARBA00012513"/>
    </source>
</evidence>
<dbReference type="PANTHER" id="PTHR47634:SF9">
    <property type="entry name" value="PROTEIN KINASE DOMAIN-CONTAINING PROTEIN-RELATED"/>
    <property type="match status" value="1"/>
</dbReference>
<reference evidence="11" key="1">
    <citation type="submission" date="2023-03" db="EMBL/GenBank/DDBJ databases">
        <title>Massive genome expansion in bonnet fungi (Mycena s.s.) driven by repeated elements and novel gene families across ecological guilds.</title>
        <authorList>
            <consortium name="Lawrence Berkeley National Laboratory"/>
            <person name="Harder C.B."/>
            <person name="Miyauchi S."/>
            <person name="Viragh M."/>
            <person name="Kuo A."/>
            <person name="Thoen E."/>
            <person name="Andreopoulos B."/>
            <person name="Lu D."/>
            <person name="Skrede I."/>
            <person name="Drula E."/>
            <person name="Henrissat B."/>
            <person name="Morin E."/>
            <person name="Kohler A."/>
            <person name="Barry K."/>
            <person name="LaButti K."/>
            <person name="Morin E."/>
            <person name="Salamov A."/>
            <person name="Lipzen A."/>
            <person name="Mereny Z."/>
            <person name="Hegedus B."/>
            <person name="Baldrian P."/>
            <person name="Stursova M."/>
            <person name="Weitz H."/>
            <person name="Taylor A."/>
            <person name="Grigoriev I.V."/>
            <person name="Nagy L.G."/>
            <person name="Martin F."/>
            <person name="Kauserud H."/>
        </authorList>
    </citation>
    <scope>NUCLEOTIDE SEQUENCE</scope>
    <source>
        <strain evidence="11">CBHHK173m</strain>
    </source>
</reference>
<dbReference type="AlphaFoldDB" id="A0AAD6TQ11"/>
<organism evidence="11 12">
    <name type="scientific">Mycena belliarum</name>
    <dbReference type="NCBI Taxonomy" id="1033014"/>
    <lineage>
        <taxon>Eukaryota</taxon>
        <taxon>Fungi</taxon>
        <taxon>Dikarya</taxon>
        <taxon>Basidiomycota</taxon>
        <taxon>Agaricomycotina</taxon>
        <taxon>Agaricomycetes</taxon>
        <taxon>Agaricomycetidae</taxon>
        <taxon>Agaricales</taxon>
        <taxon>Marasmiineae</taxon>
        <taxon>Mycenaceae</taxon>
        <taxon>Mycena</taxon>
    </lineage>
</organism>
<dbReference type="EMBL" id="JARJCN010000123">
    <property type="protein sequence ID" value="KAJ7071835.1"/>
    <property type="molecule type" value="Genomic_DNA"/>
</dbReference>
<dbReference type="SMART" id="SM00220">
    <property type="entry name" value="S_TKc"/>
    <property type="match status" value="1"/>
</dbReference>
<dbReference type="GO" id="GO:0005524">
    <property type="term" value="F:ATP binding"/>
    <property type="evidence" value="ECO:0007669"/>
    <property type="project" value="UniProtKB-UniRule"/>
</dbReference>
<comment type="caution">
    <text evidence="11">The sequence shown here is derived from an EMBL/GenBank/DDBJ whole genome shotgun (WGS) entry which is preliminary data.</text>
</comment>
<dbReference type="Pfam" id="PF00069">
    <property type="entry name" value="Pkinase"/>
    <property type="match status" value="1"/>
</dbReference>
<proteinExistence type="predicted"/>
<dbReference type="PROSITE" id="PS50011">
    <property type="entry name" value="PROTEIN_KINASE_DOM"/>
    <property type="match status" value="1"/>
</dbReference>
<keyword evidence="4 9" id="KW-0547">Nucleotide-binding</keyword>
<evidence type="ECO:0000259" key="10">
    <source>
        <dbReference type="PROSITE" id="PS50011"/>
    </source>
</evidence>
<protein>
    <recommendedName>
        <fullName evidence="1">non-specific serine/threonine protein kinase</fullName>
        <ecNumber evidence="1">2.7.11.1</ecNumber>
    </recommendedName>
</protein>
<keyword evidence="6 9" id="KW-0067">ATP-binding</keyword>
<accession>A0AAD6TQ11</accession>
<dbReference type="InterPro" id="IPR017441">
    <property type="entry name" value="Protein_kinase_ATP_BS"/>
</dbReference>
<evidence type="ECO:0000313" key="11">
    <source>
        <dbReference type="EMBL" id="KAJ7071835.1"/>
    </source>
</evidence>
<evidence type="ECO:0000256" key="4">
    <source>
        <dbReference type="ARBA" id="ARBA00022741"/>
    </source>
</evidence>
<dbReference type="InterPro" id="IPR011009">
    <property type="entry name" value="Kinase-like_dom_sf"/>
</dbReference>
<evidence type="ECO:0000313" key="12">
    <source>
        <dbReference type="Proteomes" id="UP001222325"/>
    </source>
</evidence>
<dbReference type="EC" id="2.7.11.1" evidence="1"/>
<dbReference type="Gene3D" id="3.30.200.20">
    <property type="entry name" value="Phosphorylase Kinase, domain 1"/>
    <property type="match status" value="1"/>
</dbReference>
<dbReference type="InterPro" id="IPR051334">
    <property type="entry name" value="SRPK"/>
</dbReference>
<name>A0AAD6TQ11_9AGAR</name>
<dbReference type="InterPro" id="IPR000719">
    <property type="entry name" value="Prot_kinase_dom"/>
</dbReference>
<gene>
    <name evidence="11" type="ORF">B0H15DRAFT_793264</name>
</gene>
<feature type="domain" description="Protein kinase" evidence="10">
    <location>
        <begin position="57"/>
        <end position="225"/>
    </location>
</feature>
<keyword evidence="12" id="KW-1185">Reference proteome</keyword>
<dbReference type="SUPFAM" id="SSF56112">
    <property type="entry name" value="Protein kinase-like (PK-like)"/>
    <property type="match status" value="1"/>
</dbReference>
<dbReference type="GO" id="GO:0004674">
    <property type="term" value="F:protein serine/threonine kinase activity"/>
    <property type="evidence" value="ECO:0007669"/>
    <property type="project" value="UniProtKB-KW"/>
</dbReference>
<comment type="catalytic activity">
    <reaction evidence="7">
        <text>L-threonyl-[protein] + ATP = O-phospho-L-threonyl-[protein] + ADP + H(+)</text>
        <dbReference type="Rhea" id="RHEA:46608"/>
        <dbReference type="Rhea" id="RHEA-COMP:11060"/>
        <dbReference type="Rhea" id="RHEA-COMP:11605"/>
        <dbReference type="ChEBI" id="CHEBI:15378"/>
        <dbReference type="ChEBI" id="CHEBI:30013"/>
        <dbReference type="ChEBI" id="CHEBI:30616"/>
        <dbReference type="ChEBI" id="CHEBI:61977"/>
        <dbReference type="ChEBI" id="CHEBI:456216"/>
        <dbReference type="EC" id="2.7.11.1"/>
    </reaction>
</comment>
<evidence type="ECO:0000256" key="2">
    <source>
        <dbReference type="ARBA" id="ARBA00022527"/>
    </source>
</evidence>
<dbReference type="GO" id="GO:0000245">
    <property type="term" value="P:spliceosomal complex assembly"/>
    <property type="evidence" value="ECO:0007669"/>
    <property type="project" value="TreeGrafter"/>
</dbReference>
<feature type="binding site" evidence="9">
    <location>
        <position position="86"/>
    </location>
    <ligand>
        <name>ATP</name>
        <dbReference type="ChEBI" id="CHEBI:30616"/>
    </ligand>
</feature>
<evidence type="ECO:0000256" key="7">
    <source>
        <dbReference type="ARBA" id="ARBA00047899"/>
    </source>
</evidence>
<evidence type="ECO:0000256" key="6">
    <source>
        <dbReference type="ARBA" id="ARBA00022840"/>
    </source>
</evidence>
<dbReference type="Gene3D" id="1.10.510.10">
    <property type="entry name" value="Transferase(Phosphotransferase) domain 1"/>
    <property type="match status" value="1"/>
</dbReference>
<comment type="catalytic activity">
    <reaction evidence="8">
        <text>L-seryl-[protein] + ATP = O-phospho-L-seryl-[protein] + ADP + H(+)</text>
        <dbReference type="Rhea" id="RHEA:17989"/>
        <dbReference type="Rhea" id="RHEA-COMP:9863"/>
        <dbReference type="Rhea" id="RHEA-COMP:11604"/>
        <dbReference type="ChEBI" id="CHEBI:15378"/>
        <dbReference type="ChEBI" id="CHEBI:29999"/>
        <dbReference type="ChEBI" id="CHEBI:30616"/>
        <dbReference type="ChEBI" id="CHEBI:83421"/>
        <dbReference type="ChEBI" id="CHEBI:456216"/>
        <dbReference type="EC" id="2.7.11.1"/>
    </reaction>
</comment>
<dbReference type="PROSITE" id="PS00107">
    <property type="entry name" value="PROTEIN_KINASE_ATP"/>
    <property type="match status" value="1"/>
</dbReference>
<dbReference type="Proteomes" id="UP001222325">
    <property type="component" value="Unassembled WGS sequence"/>
</dbReference>
<keyword evidence="5 11" id="KW-0418">Kinase</keyword>
<dbReference type="PANTHER" id="PTHR47634">
    <property type="entry name" value="PROTEIN KINASE DOMAIN-CONTAINING PROTEIN-RELATED"/>
    <property type="match status" value="1"/>
</dbReference>
<dbReference type="GO" id="GO:0050684">
    <property type="term" value="P:regulation of mRNA processing"/>
    <property type="evidence" value="ECO:0007669"/>
    <property type="project" value="TreeGrafter"/>
</dbReference>